<dbReference type="GO" id="GO:0009253">
    <property type="term" value="P:peptidoglycan catabolic process"/>
    <property type="evidence" value="ECO:0007669"/>
    <property type="project" value="InterPro"/>
</dbReference>
<dbReference type="AlphaFoldDB" id="A0A6H1P3E2"/>
<dbReference type="GO" id="GO:0008745">
    <property type="term" value="F:N-acetylmuramoyl-L-alanine amidase activity"/>
    <property type="evidence" value="ECO:0007669"/>
    <property type="project" value="InterPro"/>
</dbReference>
<dbReference type="SMART" id="SM00644">
    <property type="entry name" value="Ami_2"/>
    <property type="match status" value="1"/>
</dbReference>
<evidence type="ECO:0000313" key="7">
    <source>
        <dbReference type="Proteomes" id="UP000501868"/>
    </source>
</evidence>
<evidence type="ECO:0000259" key="4">
    <source>
        <dbReference type="SMART" id="SM00644"/>
    </source>
</evidence>
<evidence type="ECO:0000259" key="5">
    <source>
        <dbReference type="SMART" id="SM00701"/>
    </source>
</evidence>
<gene>
    <name evidence="6" type="ORF">HFZ78_16375</name>
</gene>
<reference evidence="6 7" key="1">
    <citation type="submission" date="2020-04" db="EMBL/GenBank/DDBJ databases">
        <title>Genome-Wide Identification of 5-Methylcytosine Sites in Bacterial Genomes By High-Throughput Sequencing of MspJI Restriction Fragments.</title>
        <authorList>
            <person name="Wu V."/>
        </authorList>
    </citation>
    <scope>NUCLEOTIDE SEQUENCE [LARGE SCALE GENOMIC DNA]</scope>
    <source>
        <strain evidence="6 7">S2</strain>
    </source>
</reference>
<proteinExistence type="inferred from homology"/>
<dbReference type="InterPro" id="IPR002502">
    <property type="entry name" value="Amidase_domain"/>
</dbReference>
<accession>A0A6H1P3E2</accession>
<dbReference type="PANTHER" id="PTHR11022">
    <property type="entry name" value="PEPTIDOGLYCAN RECOGNITION PROTEIN"/>
    <property type="match status" value="1"/>
</dbReference>
<feature type="domain" description="N-acetylmuramoyl-L-alanine amidase" evidence="4">
    <location>
        <begin position="14"/>
        <end position="142"/>
    </location>
</feature>
<organism evidence="6 7">
    <name type="scientific">Priestia megaterium</name>
    <name type="common">Bacillus megaterium</name>
    <dbReference type="NCBI Taxonomy" id="1404"/>
    <lineage>
        <taxon>Bacteria</taxon>
        <taxon>Bacillati</taxon>
        <taxon>Bacillota</taxon>
        <taxon>Bacilli</taxon>
        <taxon>Bacillales</taxon>
        <taxon>Bacillaceae</taxon>
        <taxon>Priestia</taxon>
    </lineage>
</organism>
<dbReference type="InterPro" id="IPR015510">
    <property type="entry name" value="PGRP"/>
</dbReference>
<dbReference type="Proteomes" id="UP000501868">
    <property type="component" value="Chromosome"/>
</dbReference>
<feature type="domain" description="Peptidoglycan recognition protein family" evidence="5">
    <location>
        <begin position="5"/>
        <end position="134"/>
    </location>
</feature>
<dbReference type="EMBL" id="CP051128">
    <property type="protein sequence ID" value="QIZ08110.1"/>
    <property type="molecule type" value="Genomic_DNA"/>
</dbReference>
<dbReference type="InterPro" id="IPR006619">
    <property type="entry name" value="PGRP_domain_met/bac"/>
</dbReference>
<evidence type="ECO:0000256" key="2">
    <source>
        <dbReference type="ARBA" id="ARBA00030881"/>
    </source>
</evidence>
<evidence type="ECO:0000256" key="1">
    <source>
        <dbReference type="ARBA" id="ARBA00007553"/>
    </source>
</evidence>
<dbReference type="Pfam" id="PF01510">
    <property type="entry name" value="Amidase_2"/>
    <property type="match status" value="1"/>
</dbReference>
<dbReference type="InterPro" id="IPR036505">
    <property type="entry name" value="Amidase/PGRP_sf"/>
</dbReference>
<dbReference type="SUPFAM" id="SSF55846">
    <property type="entry name" value="N-acetylmuramoyl-L-alanine amidase-like"/>
    <property type="match status" value="1"/>
</dbReference>
<evidence type="ECO:0000256" key="3">
    <source>
        <dbReference type="ARBA" id="ARBA00032390"/>
    </source>
</evidence>
<dbReference type="Gene3D" id="3.40.80.10">
    <property type="entry name" value="Peptidoglycan recognition protein-like"/>
    <property type="match status" value="1"/>
</dbReference>
<protein>
    <recommendedName>
        <fullName evidence="3">Autolysin</fullName>
    </recommendedName>
    <alternativeName>
        <fullName evidence="2">Cell wall hydrolase</fullName>
    </alternativeName>
</protein>
<name>A0A6H1P3E2_PRIMG</name>
<comment type="similarity">
    <text evidence="1">Belongs to the N-acetylmuramoyl-L-alanine amidase 2 family.</text>
</comment>
<evidence type="ECO:0000313" key="6">
    <source>
        <dbReference type="EMBL" id="QIZ08110.1"/>
    </source>
</evidence>
<dbReference type="SMART" id="SM00701">
    <property type="entry name" value="PGRP"/>
    <property type="match status" value="1"/>
</dbReference>
<dbReference type="PANTHER" id="PTHR11022:SF41">
    <property type="entry name" value="PEPTIDOGLYCAN-RECOGNITION PROTEIN LC-RELATED"/>
    <property type="match status" value="1"/>
</dbReference>
<dbReference type="CDD" id="cd06583">
    <property type="entry name" value="PGRP"/>
    <property type="match status" value="1"/>
</dbReference>
<dbReference type="GO" id="GO:0008270">
    <property type="term" value="F:zinc ion binding"/>
    <property type="evidence" value="ECO:0007669"/>
    <property type="project" value="InterPro"/>
</dbReference>
<reference evidence="6 7" key="2">
    <citation type="submission" date="2020-04" db="EMBL/GenBank/DDBJ databases">
        <authorList>
            <person name="Fomenkov A."/>
            <person name="Anton B.P."/>
            <person name="Roberts R.J."/>
        </authorList>
    </citation>
    <scope>NUCLEOTIDE SEQUENCE [LARGE SCALE GENOMIC DNA]</scope>
    <source>
        <strain evidence="6 7">S2</strain>
    </source>
</reference>
<sequence length="165" mass="19083">MKVEPGIIKDINLSFKEPLIALKDVMYIIVHHTEEIGWDIKKTHRFHQDHRRWSGIGYNFFIEENGEIIKGRGYSVGAHAYSYNEKSIGICLAGNFDIHNPSIEQLKSLSKLCIFLLHQFNLSTTHILGHRELKGVTKSCPGKNFNMGQFRESIKMQWPNDKDKE</sequence>